<dbReference type="PANTHER" id="PTHR41248">
    <property type="entry name" value="NORD PROTEIN"/>
    <property type="match status" value="1"/>
</dbReference>
<dbReference type="AlphaFoldDB" id="A0A844HME1"/>
<dbReference type="Proteomes" id="UP000449846">
    <property type="component" value="Unassembled WGS sequence"/>
</dbReference>
<dbReference type="InterPro" id="IPR006538">
    <property type="entry name" value="CobT"/>
</dbReference>
<feature type="compositionally biased region" description="Acidic residues" evidence="1">
    <location>
        <begin position="242"/>
        <end position="264"/>
    </location>
</feature>
<evidence type="ECO:0000313" key="4">
    <source>
        <dbReference type="Proteomes" id="UP000449846"/>
    </source>
</evidence>
<reference evidence="3 4" key="1">
    <citation type="submission" date="2019-11" db="EMBL/GenBank/DDBJ databases">
        <authorList>
            <person name="Dong K."/>
        </authorList>
    </citation>
    <scope>NUCLEOTIDE SEQUENCE [LARGE SCALE GENOMIC DNA]</scope>
    <source>
        <strain evidence="3 4">NBRC 112902</strain>
    </source>
</reference>
<feature type="compositionally biased region" description="Acidic residues" evidence="1">
    <location>
        <begin position="358"/>
        <end position="417"/>
    </location>
</feature>
<organism evidence="3 4">
    <name type="scientific">Paracoccus litorisediminis</name>
    <dbReference type="NCBI Taxonomy" id="2006130"/>
    <lineage>
        <taxon>Bacteria</taxon>
        <taxon>Pseudomonadati</taxon>
        <taxon>Pseudomonadota</taxon>
        <taxon>Alphaproteobacteria</taxon>
        <taxon>Rhodobacterales</taxon>
        <taxon>Paracoccaceae</taxon>
        <taxon>Paracoccus</taxon>
    </lineage>
</organism>
<evidence type="ECO:0000259" key="2">
    <source>
        <dbReference type="PROSITE" id="PS50234"/>
    </source>
</evidence>
<dbReference type="Pfam" id="PF11775">
    <property type="entry name" value="CobT_C"/>
    <property type="match status" value="1"/>
</dbReference>
<dbReference type="Pfam" id="PF06213">
    <property type="entry name" value="CobT"/>
    <property type="match status" value="1"/>
</dbReference>
<dbReference type="EMBL" id="WMIG01000013">
    <property type="protein sequence ID" value="MTH61090.1"/>
    <property type="molecule type" value="Genomic_DNA"/>
</dbReference>
<feature type="domain" description="VWFA" evidence="2">
    <location>
        <begin position="612"/>
        <end position="809"/>
    </location>
</feature>
<dbReference type="PROSITE" id="PS50234">
    <property type="entry name" value="VWFA"/>
    <property type="match status" value="1"/>
</dbReference>
<feature type="compositionally biased region" description="Acidic residues" evidence="1">
    <location>
        <begin position="459"/>
        <end position="476"/>
    </location>
</feature>
<dbReference type="OrthoDB" id="9758211at2"/>
<name>A0A844HME1_9RHOB</name>
<comment type="caution">
    <text evidence="3">The sequence shown here is derived from an EMBL/GenBank/DDBJ whole genome shotgun (WGS) entry which is preliminary data.</text>
</comment>
<gene>
    <name evidence="3" type="ORF">GL300_17925</name>
</gene>
<protein>
    <submittedName>
        <fullName evidence="3">VWA domain-containing protein</fullName>
    </submittedName>
</protein>
<dbReference type="InterPro" id="IPR025861">
    <property type="entry name" value="CobT_VWA_dom"/>
</dbReference>
<accession>A0A844HME1</accession>
<dbReference type="PANTHER" id="PTHR41248:SF1">
    <property type="entry name" value="NORD PROTEIN"/>
    <property type="match status" value="1"/>
</dbReference>
<evidence type="ECO:0000313" key="3">
    <source>
        <dbReference type="EMBL" id="MTH61090.1"/>
    </source>
</evidence>
<dbReference type="RefSeq" id="WP_155041033.1">
    <property type="nucleotide sequence ID" value="NZ_WMIG01000013.1"/>
</dbReference>
<dbReference type="InterPro" id="IPR051928">
    <property type="entry name" value="NorD/CobT"/>
</dbReference>
<feature type="compositionally biased region" description="Acidic residues" evidence="1">
    <location>
        <begin position="300"/>
        <end position="349"/>
    </location>
</feature>
<dbReference type="SUPFAM" id="SSF53300">
    <property type="entry name" value="vWA-like"/>
    <property type="match status" value="1"/>
</dbReference>
<dbReference type="GO" id="GO:0009236">
    <property type="term" value="P:cobalamin biosynthetic process"/>
    <property type="evidence" value="ECO:0007669"/>
    <property type="project" value="InterPro"/>
</dbReference>
<feature type="region of interest" description="Disordered" evidence="1">
    <location>
        <begin position="229"/>
        <end position="486"/>
    </location>
</feature>
<dbReference type="Gene3D" id="3.40.50.410">
    <property type="entry name" value="von Willebrand factor, type A domain"/>
    <property type="match status" value="1"/>
</dbReference>
<proteinExistence type="predicted"/>
<sequence length="809" mass="86944">MNREIIELREVVTKLVPMLTGKGLRVTMRGTRAYVRANAKTNKPELVNIPSIPDNATSEFISAIQGFIDHEVGHVLHTDWKYYGGDGVRIALNTPEGRALSASHNSVEDPYVEREQMKLFPGSKSNLTQLHDYFLKRITTPALDAVKGDTKKEFSVLWVPAVRALSGQAIFQEFMDAGNHWEQPMVKAVVMALSDETMRLLKHARNTEETLLAAQEIHDILFNRKLNEPEPEEEQPQPPEQQGDDDQSGAESEDDQNDEGESEDKPEQPAGEGDGDGERDHSESDDEGEAGPGEDGKDGGEEEDGEDAGDADGDGDAEGDEDGDDSESDGDEAADDAASDDADGDEAGDGDAGRGDEDQADELGDDAEEGEGGEADAAGEDDADGADAEDGDDAEGGADDAGGDDDAGDADEGDDSASDGAGAAGEDADAGGDAGGEQAEDSDDLNGGERQAQGGGSREDDDGEAAADGEGEDDGFGGDAGRGMFDLDASEFQPVDLSNALQKELTEMAMEAMGHSDYSTFTRDEDRIEVFDPDTLGINVRDEWVPAMEDEVRHMIGPMQKDIERMMASQSYVIRTPGHTRGKLHGPSLYRVPLGDPRAFTQREEHRSKDTAVMLLIDNSGSMHGQELSVAMHAGYALASTLERVNIANQVMGFTTGSLSRSAMDALRNDPMAYSFSRTCTIVMPIFKEFGERVTPTVKRRIAAQINAQVGMETNVDGESLEYAAMALMRRTERRKVMLVMSDGQPVGNGTRQHLTKTVENLTKAGIETIGIGINTTAVQSYYPRSMVLNNVADLPKTVMGELKRILTN</sequence>
<dbReference type="InterPro" id="IPR002035">
    <property type="entry name" value="VWF_A"/>
</dbReference>
<evidence type="ECO:0000256" key="1">
    <source>
        <dbReference type="SAM" id="MobiDB-lite"/>
    </source>
</evidence>
<dbReference type="InterPro" id="IPR036465">
    <property type="entry name" value="vWFA_dom_sf"/>
</dbReference>
<keyword evidence="4" id="KW-1185">Reference proteome</keyword>